<evidence type="ECO:0000313" key="2">
    <source>
        <dbReference type="Proteomes" id="UP000265540"/>
    </source>
</evidence>
<dbReference type="Proteomes" id="UP000265540">
    <property type="component" value="Unassembled WGS sequence"/>
</dbReference>
<reference evidence="1 2" key="1">
    <citation type="journal article" date="2017" name="ISME J.">
        <title>Energy and carbon metabolisms in a deep terrestrial subsurface fluid microbial community.</title>
        <authorList>
            <person name="Momper L."/>
            <person name="Jungbluth S.P."/>
            <person name="Lee M.D."/>
            <person name="Amend J.P."/>
        </authorList>
    </citation>
    <scope>NUCLEOTIDE SEQUENCE [LARGE SCALE GENOMIC DNA]</scope>
    <source>
        <strain evidence="1">SURF_46</strain>
    </source>
</reference>
<organism evidence="1 2">
    <name type="scientific">candidate division WWE3 bacterium</name>
    <dbReference type="NCBI Taxonomy" id="2053526"/>
    <lineage>
        <taxon>Bacteria</taxon>
        <taxon>Katanobacteria</taxon>
    </lineage>
</organism>
<evidence type="ECO:0000313" key="1">
    <source>
        <dbReference type="EMBL" id="RJR26624.1"/>
    </source>
</evidence>
<dbReference type="AlphaFoldDB" id="A0A3A4ZBF2"/>
<comment type="caution">
    <text evidence="1">The sequence shown here is derived from an EMBL/GenBank/DDBJ whole genome shotgun (WGS) entry which is preliminary data.</text>
</comment>
<accession>A0A3A4ZBF2</accession>
<dbReference type="EMBL" id="QZJF01000019">
    <property type="protein sequence ID" value="RJR26624.1"/>
    <property type="molecule type" value="Genomic_DNA"/>
</dbReference>
<gene>
    <name evidence="1" type="ORF">C4561_04715</name>
</gene>
<sequence length="82" mass="9365">CNYTGGEFSLIRTQILIDERHHRFLIQEARSKKISISEVVRNLIEEKQKELSAAQAKGAMEMIKEAVSGPADSIHHDEVLYR</sequence>
<protein>
    <submittedName>
        <fullName evidence="1">Uncharacterized protein</fullName>
    </submittedName>
</protein>
<proteinExistence type="predicted"/>
<feature type="non-terminal residue" evidence="1">
    <location>
        <position position="1"/>
    </location>
</feature>
<name>A0A3A4ZBF2_UNCKA</name>